<feature type="domain" description="SHOCT" evidence="2">
    <location>
        <begin position="88"/>
        <end position="114"/>
    </location>
</feature>
<protein>
    <recommendedName>
        <fullName evidence="2">SHOCT domain-containing protein</fullName>
    </recommendedName>
</protein>
<evidence type="ECO:0000259" key="2">
    <source>
        <dbReference type="Pfam" id="PF09851"/>
    </source>
</evidence>
<dbReference type="EMBL" id="JNBQ01000003">
    <property type="protein sequence ID" value="KLN35609.1"/>
    <property type="molecule type" value="Genomic_DNA"/>
</dbReference>
<proteinExistence type="predicted"/>
<feature type="region of interest" description="Disordered" evidence="1">
    <location>
        <begin position="32"/>
        <end position="51"/>
    </location>
</feature>
<gene>
    <name evidence="3" type="ORF">FB00_04805</name>
</gene>
<evidence type="ECO:0000256" key="1">
    <source>
        <dbReference type="SAM" id="MobiDB-lite"/>
    </source>
</evidence>
<dbReference type="STRING" id="264251.FB00_04805"/>
<dbReference type="Proteomes" id="UP000035265">
    <property type="component" value="Unassembled WGS sequence"/>
</dbReference>
<dbReference type="AlphaFoldDB" id="A0A0H2KUY2"/>
<keyword evidence="4" id="KW-1185">Reference proteome</keyword>
<sequence>MPIRRFGRPGLIGTAARTAVIAGTASATAGAVQRHQANRAQQSWEAQQAEAAQEQARIEAAAQQAAAQYAQPASAAPAVAPQDDLLGQLERLGQLHASGVLSDAEFAAAKAKLLG</sequence>
<evidence type="ECO:0000313" key="3">
    <source>
        <dbReference type="EMBL" id="KLN35609.1"/>
    </source>
</evidence>
<dbReference type="Pfam" id="PF09851">
    <property type="entry name" value="SHOCT"/>
    <property type="match status" value="1"/>
</dbReference>
<feature type="compositionally biased region" description="Low complexity" evidence="1">
    <location>
        <begin position="40"/>
        <end position="51"/>
    </location>
</feature>
<evidence type="ECO:0000313" key="4">
    <source>
        <dbReference type="Proteomes" id="UP000035265"/>
    </source>
</evidence>
<dbReference type="InterPro" id="IPR018649">
    <property type="entry name" value="SHOCT"/>
</dbReference>
<organism evidence="3 4">
    <name type="scientific">Cellulosimicrobium funkei</name>
    <dbReference type="NCBI Taxonomy" id="264251"/>
    <lineage>
        <taxon>Bacteria</taxon>
        <taxon>Bacillati</taxon>
        <taxon>Actinomycetota</taxon>
        <taxon>Actinomycetes</taxon>
        <taxon>Micrococcales</taxon>
        <taxon>Promicromonosporaceae</taxon>
        <taxon>Cellulosimicrobium</taxon>
    </lineage>
</organism>
<dbReference type="PATRIC" id="fig|264251.5.peg.989"/>
<comment type="caution">
    <text evidence="3">The sequence shown here is derived from an EMBL/GenBank/DDBJ whole genome shotgun (WGS) entry which is preliminary data.</text>
</comment>
<accession>A0A0H2KUY2</accession>
<reference evidence="3 4" key="1">
    <citation type="submission" date="2014-05" db="EMBL/GenBank/DDBJ databases">
        <title>Cellulosimicrobium funkei U11 genome.</title>
        <authorList>
            <person name="Hu C."/>
            <person name="Gong Y."/>
            <person name="Wan W."/>
            <person name="Jiang M."/>
        </authorList>
    </citation>
    <scope>NUCLEOTIDE SEQUENCE [LARGE SCALE GENOMIC DNA]</scope>
    <source>
        <strain evidence="3 4">U11</strain>
    </source>
</reference>
<name>A0A0H2KUY2_9MICO</name>
<dbReference type="RefSeq" id="WP_047231744.1">
    <property type="nucleotide sequence ID" value="NZ_JNBQ01000003.1"/>
</dbReference>